<reference evidence="9" key="2">
    <citation type="submission" date="2015-01" db="EMBL/GenBank/DDBJ databases">
        <title>Evolutionary Origins and Diversification of the Mycorrhizal Mutualists.</title>
        <authorList>
            <consortium name="DOE Joint Genome Institute"/>
            <consortium name="Mycorrhizal Genomics Consortium"/>
            <person name="Kohler A."/>
            <person name="Kuo A."/>
            <person name="Nagy L.G."/>
            <person name="Floudas D."/>
            <person name="Copeland A."/>
            <person name="Barry K.W."/>
            <person name="Cichocki N."/>
            <person name="Veneault-Fourrey C."/>
            <person name="LaButti K."/>
            <person name="Lindquist E.A."/>
            <person name="Lipzen A."/>
            <person name="Lundell T."/>
            <person name="Morin E."/>
            <person name="Murat C."/>
            <person name="Riley R."/>
            <person name="Ohm R."/>
            <person name="Sun H."/>
            <person name="Tunlid A."/>
            <person name="Henrissat B."/>
            <person name="Grigoriev I.V."/>
            <person name="Hibbett D.S."/>
            <person name="Martin F."/>
        </authorList>
    </citation>
    <scope>NUCLEOTIDE SEQUENCE [LARGE SCALE GENOMIC DNA]</scope>
    <source>
        <strain evidence="9">441</strain>
    </source>
</reference>
<dbReference type="CDD" id="cd08830">
    <property type="entry name" value="ArfGap_ArfGap1"/>
    <property type="match status" value="1"/>
</dbReference>
<dbReference type="EMBL" id="KN833690">
    <property type="protein sequence ID" value="KIK29226.1"/>
    <property type="molecule type" value="Genomic_DNA"/>
</dbReference>
<evidence type="ECO:0000256" key="6">
    <source>
        <dbReference type="SAM" id="MobiDB-lite"/>
    </source>
</evidence>
<dbReference type="AlphaFoldDB" id="A0A0C9ZIX2"/>
<dbReference type="GO" id="GO:0008270">
    <property type="term" value="F:zinc ion binding"/>
    <property type="evidence" value="ECO:0007669"/>
    <property type="project" value="UniProtKB-KW"/>
</dbReference>
<sequence>MDQATAKKTLQDLVRREDLGNKHCVDCGNPNPQWASVSFAIFICLQCAGIHRGFGVHISFVRSVSMDTWQYDQIKRMQLGGNRLFKEFLRSYTPANEGGYTNGMSSYDLYHCWAATQYREKLDCEVAGRPWSPSSRPAGHTTVPARPTSAQGLRKPRATSRNPVGGTPSDSSLGISTRPSSGISCADQKAGNEAYFAALGQANASRPVDLPPSQGGRYQGFGNTPSPSSQHPFLGLTSSAAPSLADFQEDPAAALSKGWSIFSTAVAGASRAFNETVLQPGMERVKDPNFQANVRGYVSEAQRRAQLAGQSANEWSKTQLGVDVADHVGGIVGSVRDKIGSGPTGLGYDSLATQNHVETSGSYQDDTDDFFREYSDATHSVSQASTQPSGAQVSKKGDDWDEWKDF</sequence>
<dbReference type="Gene3D" id="1.10.220.150">
    <property type="entry name" value="Arf GTPase activating protein"/>
    <property type="match status" value="1"/>
</dbReference>
<dbReference type="InterPro" id="IPR001164">
    <property type="entry name" value="ArfGAP_dom"/>
</dbReference>
<gene>
    <name evidence="8" type="ORF">PISMIDRAFT_672647</name>
</gene>
<dbReference type="SUPFAM" id="SSF57863">
    <property type="entry name" value="ArfGap/RecO-like zinc finger"/>
    <property type="match status" value="1"/>
</dbReference>
<feature type="region of interest" description="Disordered" evidence="6">
    <location>
        <begin position="376"/>
        <end position="406"/>
    </location>
</feature>
<evidence type="ECO:0000256" key="1">
    <source>
        <dbReference type="ARBA" id="ARBA00022468"/>
    </source>
</evidence>
<evidence type="ECO:0000313" key="8">
    <source>
        <dbReference type="EMBL" id="KIK29226.1"/>
    </source>
</evidence>
<dbReference type="PRINTS" id="PR00405">
    <property type="entry name" value="REVINTRACTNG"/>
</dbReference>
<name>A0A0C9ZIX2_9AGAM</name>
<dbReference type="HOGENOM" id="CLU_044516_2_2_1"/>
<keyword evidence="4" id="KW-0862">Zinc</keyword>
<evidence type="ECO:0000256" key="4">
    <source>
        <dbReference type="ARBA" id="ARBA00022833"/>
    </source>
</evidence>
<evidence type="ECO:0000256" key="2">
    <source>
        <dbReference type="ARBA" id="ARBA00022723"/>
    </source>
</evidence>
<dbReference type="GO" id="GO:0000139">
    <property type="term" value="C:Golgi membrane"/>
    <property type="evidence" value="ECO:0007669"/>
    <property type="project" value="TreeGrafter"/>
</dbReference>
<dbReference type="PROSITE" id="PS50115">
    <property type="entry name" value="ARFGAP"/>
    <property type="match status" value="1"/>
</dbReference>
<feature type="domain" description="Arf-GAP" evidence="7">
    <location>
        <begin position="8"/>
        <end position="122"/>
    </location>
</feature>
<keyword evidence="1" id="KW-0343">GTPase activation</keyword>
<feature type="compositionally biased region" description="Polar residues" evidence="6">
    <location>
        <begin position="377"/>
        <end position="392"/>
    </location>
</feature>
<dbReference type="PANTHER" id="PTHR46395:SF1">
    <property type="entry name" value="ADP-RIBOSYLATION FACTOR GTPASE-ACTIVATING PROTEIN 1"/>
    <property type="match status" value="1"/>
</dbReference>
<keyword evidence="9" id="KW-1185">Reference proteome</keyword>
<feature type="region of interest" description="Disordered" evidence="6">
    <location>
        <begin position="130"/>
        <end position="185"/>
    </location>
</feature>
<evidence type="ECO:0000259" key="7">
    <source>
        <dbReference type="PROSITE" id="PS50115"/>
    </source>
</evidence>
<keyword evidence="3 5" id="KW-0863">Zinc-finger</keyword>
<feature type="compositionally biased region" description="Basic and acidic residues" evidence="6">
    <location>
        <begin position="395"/>
        <end position="406"/>
    </location>
</feature>
<dbReference type="OrthoDB" id="983479at2759"/>
<dbReference type="GO" id="GO:0032012">
    <property type="term" value="P:regulation of ARF protein signal transduction"/>
    <property type="evidence" value="ECO:0007669"/>
    <property type="project" value="TreeGrafter"/>
</dbReference>
<dbReference type="Pfam" id="PF01412">
    <property type="entry name" value="ArfGap"/>
    <property type="match status" value="1"/>
</dbReference>
<dbReference type="InterPro" id="IPR038508">
    <property type="entry name" value="ArfGAP_dom_sf"/>
</dbReference>
<protein>
    <recommendedName>
        <fullName evidence="7">Arf-GAP domain-containing protein</fullName>
    </recommendedName>
</protein>
<dbReference type="GO" id="GO:0030100">
    <property type="term" value="P:regulation of endocytosis"/>
    <property type="evidence" value="ECO:0007669"/>
    <property type="project" value="TreeGrafter"/>
</dbReference>
<keyword evidence="2" id="KW-0479">Metal-binding</keyword>
<evidence type="ECO:0000313" key="9">
    <source>
        <dbReference type="Proteomes" id="UP000054018"/>
    </source>
</evidence>
<dbReference type="GO" id="GO:0005096">
    <property type="term" value="F:GTPase activator activity"/>
    <property type="evidence" value="ECO:0007669"/>
    <property type="project" value="UniProtKB-KW"/>
</dbReference>
<dbReference type="InterPro" id="IPR037278">
    <property type="entry name" value="ARFGAP/RecO"/>
</dbReference>
<reference evidence="8 9" key="1">
    <citation type="submission" date="2014-04" db="EMBL/GenBank/DDBJ databases">
        <authorList>
            <consortium name="DOE Joint Genome Institute"/>
            <person name="Kuo A."/>
            <person name="Kohler A."/>
            <person name="Costa M.D."/>
            <person name="Nagy L.G."/>
            <person name="Floudas D."/>
            <person name="Copeland A."/>
            <person name="Barry K.W."/>
            <person name="Cichocki N."/>
            <person name="Veneault-Fourrey C."/>
            <person name="LaButti K."/>
            <person name="Lindquist E.A."/>
            <person name="Lipzen A."/>
            <person name="Lundell T."/>
            <person name="Morin E."/>
            <person name="Murat C."/>
            <person name="Sun H."/>
            <person name="Tunlid A."/>
            <person name="Henrissat B."/>
            <person name="Grigoriev I.V."/>
            <person name="Hibbett D.S."/>
            <person name="Martin F."/>
            <person name="Nordberg H.P."/>
            <person name="Cantor M.N."/>
            <person name="Hua S.X."/>
        </authorList>
    </citation>
    <scope>NUCLEOTIDE SEQUENCE [LARGE SCALE GENOMIC DNA]</scope>
    <source>
        <strain evidence="8 9">441</strain>
    </source>
</reference>
<dbReference type="STRING" id="765257.A0A0C9ZIX2"/>
<evidence type="ECO:0000256" key="5">
    <source>
        <dbReference type="PROSITE-ProRule" id="PRU00288"/>
    </source>
</evidence>
<feature type="compositionally biased region" description="Polar residues" evidence="6">
    <location>
        <begin position="168"/>
        <end position="183"/>
    </location>
</feature>
<evidence type="ECO:0000256" key="3">
    <source>
        <dbReference type="ARBA" id="ARBA00022771"/>
    </source>
</evidence>
<accession>A0A0C9ZIX2</accession>
<dbReference type="PANTHER" id="PTHR46395">
    <property type="entry name" value="ADP-RIBOSYLATION FACTOR GTPASE-ACTIVATING PROTEIN 1"/>
    <property type="match status" value="1"/>
</dbReference>
<dbReference type="SMART" id="SM00105">
    <property type="entry name" value="ArfGap"/>
    <property type="match status" value="1"/>
</dbReference>
<organism evidence="8 9">
    <name type="scientific">Pisolithus microcarpus 441</name>
    <dbReference type="NCBI Taxonomy" id="765257"/>
    <lineage>
        <taxon>Eukaryota</taxon>
        <taxon>Fungi</taxon>
        <taxon>Dikarya</taxon>
        <taxon>Basidiomycota</taxon>
        <taxon>Agaricomycotina</taxon>
        <taxon>Agaricomycetes</taxon>
        <taxon>Agaricomycetidae</taxon>
        <taxon>Boletales</taxon>
        <taxon>Sclerodermatineae</taxon>
        <taxon>Pisolithaceae</taxon>
        <taxon>Pisolithus</taxon>
    </lineage>
</organism>
<dbReference type="Proteomes" id="UP000054018">
    <property type="component" value="Unassembled WGS sequence"/>
</dbReference>
<proteinExistence type="predicted"/>